<reference evidence="1" key="1">
    <citation type="submission" date="2022-11" db="EMBL/GenBank/DDBJ databases">
        <authorList>
            <person name="Kikuchi T."/>
        </authorList>
    </citation>
    <scope>NUCLEOTIDE SEQUENCE</scope>
    <source>
        <strain evidence="1">PS1010</strain>
    </source>
</reference>
<name>A0A9P1I6X7_9PELO</name>
<dbReference type="Proteomes" id="UP001152747">
    <property type="component" value="Unassembled WGS sequence"/>
</dbReference>
<sequence length="113" mass="12900">MAFSMRKRKNGTSLDALLKATVSGNSENIDKKLFTTTDRIMRTRLEFVKSHTITTGDMKELEKYTVLKPDIDSEVEAARKLRISGIQPTNRYCRVEPLPPAFFKIKKEFSGSK</sequence>
<proteinExistence type="predicted"/>
<evidence type="ECO:0000313" key="1">
    <source>
        <dbReference type="EMBL" id="CAI5439442.1"/>
    </source>
</evidence>
<organism evidence="1 2">
    <name type="scientific">Caenorhabditis angaria</name>
    <dbReference type="NCBI Taxonomy" id="860376"/>
    <lineage>
        <taxon>Eukaryota</taxon>
        <taxon>Metazoa</taxon>
        <taxon>Ecdysozoa</taxon>
        <taxon>Nematoda</taxon>
        <taxon>Chromadorea</taxon>
        <taxon>Rhabditida</taxon>
        <taxon>Rhabditina</taxon>
        <taxon>Rhabditomorpha</taxon>
        <taxon>Rhabditoidea</taxon>
        <taxon>Rhabditidae</taxon>
        <taxon>Peloderinae</taxon>
        <taxon>Caenorhabditis</taxon>
    </lineage>
</organism>
<dbReference type="OrthoDB" id="5785178at2759"/>
<comment type="caution">
    <text evidence="1">The sequence shown here is derived from an EMBL/GenBank/DDBJ whole genome shotgun (WGS) entry which is preliminary data.</text>
</comment>
<evidence type="ECO:0000313" key="2">
    <source>
        <dbReference type="Proteomes" id="UP001152747"/>
    </source>
</evidence>
<dbReference type="EMBL" id="CANHGI010000001">
    <property type="protein sequence ID" value="CAI5439442.1"/>
    <property type="molecule type" value="Genomic_DNA"/>
</dbReference>
<keyword evidence="2" id="KW-1185">Reference proteome</keyword>
<gene>
    <name evidence="1" type="ORF">CAMP_LOCUS2079</name>
</gene>
<protein>
    <submittedName>
        <fullName evidence="1">Uncharacterized protein</fullName>
    </submittedName>
</protein>
<dbReference type="AlphaFoldDB" id="A0A9P1I6X7"/>
<accession>A0A9P1I6X7</accession>